<dbReference type="InterPro" id="IPR036890">
    <property type="entry name" value="HATPase_C_sf"/>
</dbReference>
<dbReference type="Proteomes" id="UP000322899">
    <property type="component" value="Unassembled WGS sequence"/>
</dbReference>
<dbReference type="SMART" id="SM00448">
    <property type="entry name" value="REC"/>
    <property type="match status" value="1"/>
</dbReference>
<dbReference type="GO" id="GO:0004673">
    <property type="term" value="F:protein histidine kinase activity"/>
    <property type="evidence" value="ECO:0007669"/>
    <property type="project" value="UniProtKB-EC"/>
</dbReference>
<dbReference type="SUPFAM" id="SSF52172">
    <property type="entry name" value="CheY-like"/>
    <property type="match status" value="1"/>
</dbReference>
<dbReference type="GO" id="GO:0000160">
    <property type="term" value="P:phosphorelay signal transduction system"/>
    <property type="evidence" value="ECO:0007669"/>
    <property type="project" value="InterPro"/>
</dbReference>
<comment type="catalytic activity">
    <reaction evidence="1">
        <text>ATP + protein L-histidine = ADP + protein N-phospho-L-histidine.</text>
        <dbReference type="EC" id="2.7.13.3"/>
    </reaction>
</comment>
<name>A0A5A8E789_CAFRO</name>
<organism evidence="8 9">
    <name type="scientific">Cafeteria roenbergensis</name>
    <name type="common">Marine flagellate</name>
    <dbReference type="NCBI Taxonomy" id="33653"/>
    <lineage>
        <taxon>Eukaryota</taxon>
        <taxon>Sar</taxon>
        <taxon>Stramenopiles</taxon>
        <taxon>Bigyra</taxon>
        <taxon>Opalozoa</taxon>
        <taxon>Bicosoecida</taxon>
        <taxon>Cafeteriaceae</taxon>
        <taxon>Cafeteria</taxon>
    </lineage>
</organism>
<feature type="modified residue" description="4-aspartylphosphate" evidence="5">
    <location>
        <position position="324"/>
    </location>
</feature>
<accession>A0A5A8E789</accession>
<reference evidence="8 9" key="1">
    <citation type="submission" date="2019-07" db="EMBL/GenBank/DDBJ databases">
        <title>Genomes of Cafeteria roenbergensis.</title>
        <authorList>
            <person name="Fischer M.G."/>
            <person name="Hackl T."/>
            <person name="Roman M."/>
        </authorList>
    </citation>
    <scope>NUCLEOTIDE SEQUENCE [LARGE SCALE GENOMIC DNA]</scope>
    <source>
        <strain evidence="8 9">E4-10P</strain>
    </source>
</reference>
<evidence type="ECO:0000256" key="6">
    <source>
        <dbReference type="SAM" id="MobiDB-lite"/>
    </source>
</evidence>
<dbReference type="Gene3D" id="3.30.565.10">
    <property type="entry name" value="Histidine kinase-like ATPase, C-terminal domain"/>
    <property type="match status" value="1"/>
</dbReference>
<dbReference type="InterPro" id="IPR011006">
    <property type="entry name" value="CheY-like_superfamily"/>
</dbReference>
<keyword evidence="5" id="KW-0597">Phosphoprotein</keyword>
<feature type="compositionally biased region" description="Low complexity" evidence="6">
    <location>
        <begin position="224"/>
        <end position="237"/>
    </location>
</feature>
<evidence type="ECO:0000256" key="2">
    <source>
        <dbReference type="ARBA" id="ARBA00012438"/>
    </source>
</evidence>
<evidence type="ECO:0000256" key="1">
    <source>
        <dbReference type="ARBA" id="ARBA00000085"/>
    </source>
</evidence>
<gene>
    <name evidence="8" type="ORF">FNF27_06238</name>
</gene>
<comment type="caution">
    <text evidence="8">The sequence shown here is derived from an EMBL/GenBank/DDBJ whole genome shotgun (WGS) entry which is preliminary data.</text>
</comment>
<protein>
    <recommendedName>
        <fullName evidence="2">histidine kinase</fullName>
        <ecNumber evidence="2">2.7.13.3</ecNumber>
    </recommendedName>
</protein>
<evidence type="ECO:0000256" key="3">
    <source>
        <dbReference type="ARBA" id="ARBA00022679"/>
    </source>
</evidence>
<dbReference type="EC" id="2.7.13.3" evidence="2"/>
<evidence type="ECO:0000256" key="4">
    <source>
        <dbReference type="ARBA" id="ARBA00022777"/>
    </source>
</evidence>
<dbReference type="PANTHER" id="PTHR43047">
    <property type="entry name" value="TWO-COMPONENT HISTIDINE PROTEIN KINASE"/>
    <property type="match status" value="1"/>
</dbReference>
<sequence length="396" mass="40825">MQAAVAMVAIGTYAAAARSSRFKPGRVCVSVSVSTGRGAMAGLQWPQPLAPRRGMRGSERGALCVEVRFTGQGYSAAELEGDPFDPFGRLRHGDDSLSVGPTGLRLAVVRGVAVSLGGEAGLGSGGAESGAHVWLRVPVAVVRRSSEAWADHVWKTPSDRAPAIKAGSAFYAASSCTASGRVAGFDSARSGLAMSDASQRALSRVEIESARPGALSLLQQRSGSMLSRSMSGSARSTRSLRRGGGERPLSGWRVWIADDDDTTARVAALVARRSGAATRTFADGAQLVAAVEAAMDAGEAERGPVGAPPGSGSLWELPDGVLVDGHMPVMGGVEAIRAIVSLGEARAPWWRPRLWLVTGEATPRVESEASRAGADGVLCKPVTGALVVSSLLSETA</sequence>
<dbReference type="PROSITE" id="PS50110">
    <property type="entry name" value="RESPONSE_REGULATORY"/>
    <property type="match status" value="1"/>
</dbReference>
<feature type="region of interest" description="Disordered" evidence="6">
    <location>
        <begin position="224"/>
        <end position="246"/>
    </location>
</feature>
<dbReference type="EMBL" id="VLTO01000052">
    <property type="protein sequence ID" value="KAA0171731.1"/>
    <property type="molecule type" value="Genomic_DNA"/>
</dbReference>
<dbReference type="Gene3D" id="3.40.50.2300">
    <property type="match status" value="1"/>
</dbReference>
<evidence type="ECO:0000259" key="7">
    <source>
        <dbReference type="PROSITE" id="PS50110"/>
    </source>
</evidence>
<dbReference type="InterPro" id="IPR001789">
    <property type="entry name" value="Sig_transdc_resp-reg_receiver"/>
</dbReference>
<evidence type="ECO:0000313" key="9">
    <source>
        <dbReference type="Proteomes" id="UP000322899"/>
    </source>
</evidence>
<dbReference type="AlphaFoldDB" id="A0A5A8E789"/>
<feature type="domain" description="Response regulatory" evidence="7">
    <location>
        <begin position="253"/>
        <end position="395"/>
    </location>
</feature>
<dbReference type="OrthoDB" id="21225at2759"/>
<keyword evidence="4" id="KW-0418">Kinase</keyword>
<keyword evidence="3" id="KW-0808">Transferase</keyword>
<proteinExistence type="predicted"/>
<evidence type="ECO:0000313" key="8">
    <source>
        <dbReference type="EMBL" id="KAA0171731.1"/>
    </source>
</evidence>
<evidence type="ECO:0000256" key="5">
    <source>
        <dbReference type="PROSITE-ProRule" id="PRU00169"/>
    </source>
</evidence>